<reference evidence="2 3" key="1">
    <citation type="submission" date="2018-04" db="EMBL/GenBank/DDBJ databases">
        <title>The genome of golden apple snail Pomacea canaliculata provides insight into stress tolerance and invasive adaptation.</title>
        <authorList>
            <person name="Liu C."/>
            <person name="Liu B."/>
            <person name="Ren Y."/>
            <person name="Zhang Y."/>
            <person name="Wang H."/>
            <person name="Li S."/>
            <person name="Jiang F."/>
            <person name="Yin L."/>
            <person name="Zhang G."/>
            <person name="Qian W."/>
            <person name="Fan W."/>
        </authorList>
    </citation>
    <scope>NUCLEOTIDE SEQUENCE [LARGE SCALE GENOMIC DNA]</scope>
    <source>
        <strain evidence="2">SZHN2017</strain>
        <tissue evidence="2">Muscle</tissue>
    </source>
</reference>
<feature type="region of interest" description="Disordered" evidence="1">
    <location>
        <begin position="85"/>
        <end position="108"/>
    </location>
</feature>
<feature type="compositionally biased region" description="Polar residues" evidence="1">
    <location>
        <begin position="165"/>
        <end position="179"/>
    </location>
</feature>
<feature type="compositionally biased region" description="Polar residues" evidence="1">
    <location>
        <begin position="186"/>
        <end position="195"/>
    </location>
</feature>
<feature type="compositionally biased region" description="Low complexity" evidence="1">
    <location>
        <begin position="86"/>
        <end position="105"/>
    </location>
</feature>
<keyword evidence="3" id="KW-1185">Reference proteome</keyword>
<accession>A0A2T7PDZ5</accession>
<organism evidence="2 3">
    <name type="scientific">Pomacea canaliculata</name>
    <name type="common">Golden apple snail</name>
    <dbReference type="NCBI Taxonomy" id="400727"/>
    <lineage>
        <taxon>Eukaryota</taxon>
        <taxon>Metazoa</taxon>
        <taxon>Spiralia</taxon>
        <taxon>Lophotrochozoa</taxon>
        <taxon>Mollusca</taxon>
        <taxon>Gastropoda</taxon>
        <taxon>Caenogastropoda</taxon>
        <taxon>Architaenioglossa</taxon>
        <taxon>Ampullarioidea</taxon>
        <taxon>Ampullariidae</taxon>
        <taxon>Pomacea</taxon>
    </lineage>
</organism>
<evidence type="ECO:0000313" key="3">
    <source>
        <dbReference type="Proteomes" id="UP000245119"/>
    </source>
</evidence>
<comment type="caution">
    <text evidence="2">The sequence shown here is derived from an EMBL/GenBank/DDBJ whole genome shotgun (WGS) entry which is preliminary data.</text>
</comment>
<dbReference type="AlphaFoldDB" id="A0A2T7PDZ5"/>
<evidence type="ECO:0000313" key="2">
    <source>
        <dbReference type="EMBL" id="PVD31642.1"/>
    </source>
</evidence>
<gene>
    <name evidence="2" type="ORF">C0Q70_07059</name>
</gene>
<feature type="region of interest" description="Disordered" evidence="1">
    <location>
        <begin position="142"/>
        <end position="195"/>
    </location>
</feature>
<protein>
    <submittedName>
        <fullName evidence="2">Uncharacterized protein</fullName>
    </submittedName>
</protein>
<dbReference type="Proteomes" id="UP000245119">
    <property type="component" value="Linkage Group LG4"/>
</dbReference>
<sequence>MFRRVLAPDLESVCGSPFGCQACDQRRPGAAILPEDAQLARSIDGNLQNNGKEGLGNVFTPHRVYSPKGLLIACRPQSRHVVTKRSFPSPSVSTCSSTSSSPRSSGLTVPRLEVSGWHQISRPTGNDDCVKPAARTLDVARPLTPRLTFPSGRDDESDSWRVPSANRQRAPSACHAQSSLHEHFTRNSNRGCARM</sequence>
<name>A0A2T7PDZ5_POMCA</name>
<proteinExistence type="predicted"/>
<evidence type="ECO:0000256" key="1">
    <source>
        <dbReference type="SAM" id="MobiDB-lite"/>
    </source>
</evidence>
<dbReference type="EMBL" id="PZQS01000004">
    <property type="protein sequence ID" value="PVD31642.1"/>
    <property type="molecule type" value="Genomic_DNA"/>
</dbReference>